<comment type="caution">
    <text evidence="2">The sequence shown here is derived from an EMBL/GenBank/DDBJ whole genome shotgun (WGS) entry which is preliminary data.</text>
</comment>
<dbReference type="Proteomes" id="UP000541558">
    <property type="component" value="Unassembled WGS sequence"/>
</dbReference>
<feature type="domain" description="N-acetyltransferase" evidence="1">
    <location>
        <begin position="17"/>
        <end position="169"/>
    </location>
</feature>
<dbReference type="EMBL" id="JAACJK010000220">
    <property type="protein sequence ID" value="KAF5315610.1"/>
    <property type="molecule type" value="Genomic_DNA"/>
</dbReference>
<dbReference type="PANTHER" id="PTHR43441:SF5">
    <property type="entry name" value="FAMILY ACETYLTRANSFERASE, PUTATIVE-RELATED"/>
    <property type="match status" value="1"/>
</dbReference>
<gene>
    <name evidence="2" type="ORF">D9611_005036</name>
</gene>
<dbReference type="PANTHER" id="PTHR43441">
    <property type="entry name" value="RIBOSOMAL-PROTEIN-SERINE ACETYLTRANSFERASE"/>
    <property type="match status" value="1"/>
</dbReference>
<sequence>MYTSGTFPLPQDLENDRIKLVPYIPSFHSELFAELSKKYPETYKYIPWGHSEVQAAFDSETFRREHKWLLFAILDKTRPSDNSTASDGALAGTIAFIDCAPRNLSVELGAVLIFPPFQRTHVASNAVGLMLQYALNKPSEGGLGLRRVVWLANYLNEGSIRLAKRFQFQQEGLLRWHMVLPPNLDGYLAGNGKVLREEDPKPGCAGRDTALFTLTWDDWEGGAKENAAGVMSRTM</sequence>
<evidence type="ECO:0000313" key="2">
    <source>
        <dbReference type="EMBL" id="KAF5315610.1"/>
    </source>
</evidence>
<name>A0A8H5EWW9_9AGAR</name>
<dbReference type="Pfam" id="PF13302">
    <property type="entry name" value="Acetyltransf_3"/>
    <property type="match status" value="1"/>
</dbReference>
<protein>
    <recommendedName>
        <fullName evidence="1">N-acetyltransferase domain-containing protein</fullName>
    </recommendedName>
</protein>
<dbReference type="Gene3D" id="3.40.630.30">
    <property type="match status" value="1"/>
</dbReference>
<dbReference type="AlphaFoldDB" id="A0A8H5EWW9"/>
<keyword evidence="3" id="KW-1185">Reference proteome</keyword>
<reference evidence="2 3" key="1">
    <citation type="journal article" date="2020" name="ISME J.">
        <title>Uncovering the hidden diversity of litter-decomposition mechanisms in mushroom-forming fungi.</title>
        <authorList>
            <person name="Floudas D."/>
            <person name="Bentzer J."/>
            <person name="Ahren D."/>
            <person name="Johansson T."/>
            <person name="Persson P."/>
            <person name="Tunlid A."/>
        </authorList>
    </citation>
    <scope>NUCLEOTIDE SEQUENCE [LARGE SCALE GENOMIC DNA]</scope>
    <source>
        <strain evidence="2 3">CBS 175.51</strain>
    </source>
</reference>
<proteinExistence type="predicted"/>
<dbReference type="InterPro" id="IPR051908">
    <property type="entry name" value="Ribosomal_N-acetyltransferase"/>
</dbReference>
<dbReference type="OrthoDB" id="41238at2759"/>
<evidence type="ECO:0000259" key="1">
    <source>
        <dbReference type="Pfam" id="PF13302"/>
    </source>
</evidence>
<dbReference type="GO" id="GO:0008999">
    <property type="term" value="F:protein-N-terminal-alanine acetyltransferase activity"/>
    <property type="evidence" value="ECO:0007669"/>
    <property type="project" value="TreeGrafter"/>
</dbReference>
<accession>A0A8H5EWW9</accession>
<organism evidence="2 3">
    <name type="scientific">Ephemerocybe angulata</name>
    <dbReference type="NCBI Taxonomy" id="980116"/>
    <lineage>
        <taxon>Eukaryota</taxon>
        <taxon>Fungi</taxon>
        <taxon>Dikarya</taxon>
        <taxon>Basidiomycota</taxon>
        <taxon>Agaricomycotina</taxon>
        <taxon>Agaricomycetes</taxon>
        <taxon>Agaricomycetidae</taxon>
        <taxon>Agaricales</taxon>
        <taxon>Agaricineae</taxon>
        <taxon>Psathyrellaceae</taxon>
        <taxon>Ephemerocybe</taxon>
    </lineage>
</organism>
<dbReference type="GO" id="GO:1990189">
    <property type="term" value="F:protein N-terminal-serine acetyltransferase activity"/>
    <property type="evidence" value="ECO:0007669"/>
    <property type="project" value="TreeGrafter"/>
</dbReference>
<dbReference type="InterPro" id="IPR000182">
    <property type="entry name" value="GNAT_dom"/>
</dbReference>
<dbReference type="SUPFAM" id="SSF55729">
    <property type="entry name" value="Acyl-CoA N-acyltransferases (Nat)"/>
    <property type="match status" value="1"/>
</dbReference>
<dbReference type="InterPro" id="IPR016181">
    <property type="entry name" value="Acyl_CoA_acyltransferase"/>
</dbReference>
<evidence type="ECO:0000313" key="3">
    <source>
        <dbReference type="Proteomes" id="UP000541558"/>
    </source>
</evidence>